<evidence type="ECO:0000313" key="2">
    <source>
        <dbReference type="EMBL" id="QNQ91385.1"/>
    </source>
</evidence>
<sequence>MPAGSRAVNDAARNNEPAGNFNNVYAGTNVTSDPFALAVRDAYAQNFTEHHQYDAVLNVRSSVTGVTYRMDCHDNGQYVTCTGGDNAVVYIS</sequence>
<dbReference type="KEGG" id="cpoy:GP475_03795"/>
<evidence type="ECO:0000313" key="3">
    <source>
        <dbReference type="Proteomes" id="UP000516320"/>
    </source>
</evidence>
<organism evidence="2 3">
    <name type="scientific">Corynebacterium poyangense</name>
    <dbReference type="NCBI Taxonomy" id="2684405"/>
    <lineage>
        <taxon>Bacteria</taxon>
        <taxon>Bacillati</taxon>
        <taxon>Actinomycetota</taxon>
        <taxon>Actinomycetes</taxon>
        <taxon>Mycobacteriales</taxon>
        <taxon>Corynebacteriaceae</taxon>
        <taxon>Corynebacterium</taxon>
    </lineage>
</organism>
<protein>
    <submittedName>
        <fullName evidence="2">Uncharacterized protein</fullName>
    </submittedName>
</protein>
<name>A0A7H0SS60_9CORY</name>
<accession>A0A7H0SS60</accession>
<evidence type="ECO:0000256" key="1">
    <source>
        <dbReference type="SAM" id="MobiDB-lite"/>
    </source>
</evidence>
<gene>
    <name evidence="2" type="ORF">GP475_03795</name>
</gene>
<reference evidence="2 3" key="1">
    <citation type="submission" date="2019-12" db="EMBL/GenBank/DDBJ databases">
        <title>Corynebacterium sp. nov., isolated from feces of the Anser Albifrons in China.</title>
        <authorList>
            <person name="Liu Q."/>
        </authorList>
    </citation>
    <scope>NUCLEOTIDE SEQUENCE [LARGE SCALE GENOMIC DNA]</scope>
    <source>
        <strain evidence="2 3">4H37-19</strain>
    </source>
</reference>
<dbReference type="Proteomes" id="UP000516320">
    <property type="component" value="Chromosome"/>
</dbReference>
<proteinExistence type="predicted"/>
<dbReference type="EMBL" id="CP046884">
    <property type="protein sequence ID" value="QNQ91385.1"/>
    <property type="molecule type" value="Genomic_DNA"/>
</dbReference>
<dbReference type="AlphaFoldDB" id="A0A7H0SS60"/>
<feature type="region of interest" description="Disordered" evidence="1">
    <location>
        <begin position="1"/>
        <end position="20"/>
    </location>
</feature>
<keyword evidence="3" id="KW-1185">Reference proteome</keyword>